<organism evidence="1 2">
    <name type="scientific">Flavobacterium qiangtangense</name>
    <dbReference type="NCBI Taxonomy" id="1442595"/>
    <lineage>
        <taxon>Bacteria</taxon>
        <taxon>Pseudomonadati</taxon>
        <taxon>Bacteroidota</taxon>
        <taxon>Flavobacteriia</taxon>
        <taxon>Flavobacteriales</taxon>
        <taxon>Flavobacteriaceae</taxon>
        <taxon>Flavobacterium</taxon>
    </lineage>
</organism>
<accession>A0ABW1PQV6</accession>
<dbReference type="RefSeq" id="WP_379792586.1">
    <property type="nucleotide sequence ID" value="NZ_JBHSQB010000009.1"/>
</dbReference>
<evidence type="ECO:0008006" key="3">
    <source>
        <dbReference type="Google" id="ProtNLM"/>
    </source>
</evidence>
<protein>
    <recommendedName>
        <fullName evidence="3">HEAT repeat domain-containing protein</fullName>
    </recommendedName>
</protein>
<comment type="caution">
    <text evidence="1">The sequence shown here is derived from an EMBL/GenBank/DDBJ whole genome shotgun (WGS) entry which is preliminary data.</text>
</comment>
<dbReference type="EMBL" id="JBHSQB010000009">
    <property type="protein sequence ID" value="MFC6097624.1"/>
    <property type="molecule type" value="Genomic_DNA"/>
</dbReference>
<dbReference type="Proteomes" id="UP001596287">
    <property type="component" value="Unassembled WGS sequence"/>
</dbReference>
<evidence type="ECO:0000313" key="1">
    <source>
        <dbReference type="EMBL" id="MFC6097624.1"/>
    </source>
</evidence>
<keyword evidence="2" id="KW-1185">Reference proteome</keyword>
<sequence length="69" mass="8335">MDSNYIITRLKSTQFKYPTVELLRSRLKNLDENIRFEILSSLKKELWKEKNVDIYEPLIELVYRMPLAS</sequence>
<reference evidence="2" key="1">
    <citation type="journal article" date="2019" name="Int. J. Syst. Evol. Microbiol.">
        <title>The Global Catalogue of Microorganisms (GCM) 10K type strain sequencing project: providing services to taxonomists for standard genome sequencing and annotation.</title>
        <authorList>
            <consortium name="The Broad Institute Genomics Platform"/>
            <consortium name="The Broad Institute Genome Sequencing Center for Infectious Disease"/>
            <person name="Wu L."/>
            <person name="Ma J."/>
        </authorList>
    </citation>
    <scope>NUCLEOTIDE SEQUENCE [LARGE SCALE GENOMIC DNA]</scope>
    <source>
        <strain evidence="2">CCUG 49679</strain>
    </source>
</reference>
<gene>
    <name evidence="1" type="ORF">ACFPVY_13285</name>
</gene>
<name>A0ABW1PQV6_9FLAO</name>
<evidence type="ECO:0000313" key="2">
    <source>
        <dbReference type="Proteomes" id="UP001596287"/>
    </source>
</evidence>
<proteinExistence type="predicted"/>